<evidence type="ECO:0000313" key="2">
    <source>
        <dbReference type="EMBL" id="JAE08606.1"/>
    </source>
</evidence>
<reference evidence="2" key="2">
    <citation type="journal article" date="2015" name="Data Brief">
        <title>Shoot transcriptome of the giant reed, Arundo donax.</title>
        <authorList>
            <person name="Barrero R.A."/>
            <person name="Guerrero F.D."/>
            <person name="Moolhuijzen P."/>
            <person name="Goolsby J.A."/>
            <person name="Tidwell J."/>
            <person name="Bellgard S.E."/>
            <person name="Bellgard M.I."/>
        </authorList>
    </citation>
    <scope>NUCLEOTIDE SEQUENCE</scope>
    <source>
        <tissue evidence="2">Shoot tissue taken approximately 20 cm above the soil surface</tissue>
    </source>
</reference>
<feature type="transmembrane region" description="Helical" evidence="1">
    <location>
        <begin position="17"/>
        <end position="36"/>
    </location>
</feature>
<dbReference type="AlphaFoldDB" id="A0A0A9FEU6"/>
<dbReference type="EMBL" id="GBRH01189290">
    <property type="protein sequence ID" value="JAE08606.1"/>
    <property type="molecule type" value="Transcribed_RNA"/>
</dbReference>
<keyword evidence="1" id="KW-0812">Transmembrane</keyword>
<sequence>MVGIIVFHHTCLQMNHILALIVLSVHFFMMFLHLVYSVKCYDFSMLGAYVAKDLRVRICEPDLTQTSFFDLAS</sequence>
<keyword evidence="1" id="KW-1133">Transmembrane helix</keyword>
<reference evidence="2" key="1">
    <citation type="submission" date="2014-09" db="EMBL/GenBank/DDBJ databases">
        <authorList>
            <person name="Magalhaes I.L.F."/>
            <person name="Oliveira U."/>
            <person name="Santos F.R."/>
            <person name="Vidigal T.H.D.A."/>
            <person name="Brescovit A.D."/>
            <person name="Santos A.J."/>
        </authorList>
    </citation>
    <scope>NUCLEOTIDE SEQUENCE</scope>
    <source>
        <tissue evidence="2">Shoot tissue taken approximately 20 cm above the soil surface</tissue>
    </source>
</reference>
<proteinExistence type="predicted"/>
<name>A0A0A9FEU6_ARUDO</name>
<keyword evidence="1" id="KW-0472">Membrane</keyword>
<accession>A0A0A9FEU6</accession>
<evidence type="ECO:0000256" key="1">
    <source>
        <dbReference type="SAM" id="Phobius"/>
    </source>
</evidence>
<protein>
    <submittedName>
        <fullName evidence="2">Uncharacterized protein</fullName>
    </submittedName>
</protein>
<organism evidence="2">
    <name type="scientific">Arundo donax</name>
    <name type="common">Giant reed</name>
    <name type="synonym">Donax arundinaceus</name>
    <dbReference type="NCBI Taxonomy" id="35708"/>
    <lineage>
        <taxon>Eukaryota</taxon>
        <taxon>Viridiplantae</taxon>
        <taxon>Streptophyta</taxon>
        <taxon>Embryophyta</taxon>
        <taxon>Tracheophyta</taxon>
        <taxon>Spermatophyta</taxon>
        <taxon>Magnoliopsida</taxon>
        <taxon>Liliopsida</taxon>
        <taxon>Poales</taxon>
        <taxon>Poaceae</taxon>
        <taxon>PACMAD clade</taxon>
        <taxon>Arundinoideae</taxon>
        <taxon>Arundineae</taxon>
        <taxon>Arundo</taxon>
    </lineage>
</organism>